<proteinExistence type="predicted"/>
<feature type="compositionally biased region" description="Polar residues" evidence="1">
    <location>
        <begin position="1245"/>
        <end position="1255"/>
    </location>
</feature>
<feature type="region of interest" description="Disordered" evidence="1">
    <location>
        <begin position="376"/>
        <end position="402"/>
    </location>
</feature>
<feature type="compositionally biased region" description="Basic and acidic residues" evidence="1">
    <location>
        <begin position="453"/>
        <end position="481"/>
    </location>
</feature>
<dbReference type="GO" id="GO:0005085">
    <property type="term" value="F:guanyl-nucleotide exchange factor activity"/>
    <property type="evidence" value="ECO:0007669"/>
    <property type="project" value="InterPro"/>
</dbReference>
<dbReference type="EMBL" id="JANAWD010000613">
    <property type="protein sequence ID" value="KAJ3477267.1"/>
    <property type="molecule type" value="Genomic_DNA"/>
</dbReference>
<feature type="region of interest" description="Disordered" evidence="1">
    <location>
        <begin position="202"/>
        <end position="245"/>
    </location>
</feature>
<protein>
    <recommendedName>
        <fullName evidence="2">DH domain-containing protein</fullName>
    </recommendedName>
</protein>
<comment type="caution">
    <text evidence="3">The sequence shown here is derived from an EMBL/GenBank/DDBJ whole genome shotgun (WGS) entry which is preliminary data.</text>
</comment>
<dbReference type="PROSITE" id="PS50010">
    <property type="entry name" value="DH_2"/>
    <property type="match status" value="1"/>
</dbReference>
<dbReference type="Proteomes" id="UP001212997">
    <property type="component" value="Unassembled WGS sequence"/>
</dbReference>
<feature type="compositionally biased region" description="Low complexity" evidence="1">
    <location>
        <begin position="14"/>
        <end position="25"/>
    </location>
</feature>
<feature type="domain" description="DH" evidence="2">
    <location>
        <begin position="494"/>
        <end position="844"/>
    </location>
</feature>
<feature type="compositionally biased region" description="Basic and acidic residues" evidence="1">
    <location>
        <begin position="581"/>
        <end position="610"/>
    </location>
</feature>
<dbReference type="InterPro" id="IPR011993">
    <property type="entry name" value="PH-like_dom_sf"/>
</dbReference>
<dbReference type="InterPro" id="IPR035899">
    <property type="entry name" value="DBL_dom_sf"/>
</dbReference>
<feature type="region of interest" description="Disordered" evidence="1">
    <location>
        <begin position="1"/>
        <end position="32"/>
    </location>
</feature>
<feature type="compositionally biased region" description="Polar residues" evidence="1">
    <location>
        <begin position="392"/>
        <end position="402"/>
    </location>
</feature>
<feature type="compositionally biased region" description="Basic residues" evidence="1">
    <location>
        <begin position="1197"/>
        <end position="1209"/>
    </location>
</feature>
<dbReference type="CDD" id="cd00821">
    <property type="entry name" value="PH"/>
    <property type="match status" value="1"/>
</dbReference>
<dbReference type="Gene3D" id="1.20.900.10">
    <property type="entry name" value="Dbl homology (DH) domain"/>
    <property type="match status" value="2"/>
</dbReference>
<dbReference type="SUPFAM" id="SSF48065">
    <property type="entry name" value="DBL homology domain (DH-domain)"/>
    <property type="match status" value="1"/>
</dbReference>
<evidence type="ECO:0000259" key="2">
    <source>
        <dbReference type="PROSITE" id="PS50010"/>
    </source>
</evidence>
<reference evidence="3" key="1">
    <citation type="submission" date="2022-07" db="EMBL/GenBank/DDBJ databases">
        <title>Genome Sequence of Physisporinus lineatus.</title>
        <authorList>
            <person name="Buettner E."/>
        </authorList>
    </citation>
    <scope>NUCLEOTIDE SEQUENCE</scope>
    <source>
        <strain evidence="3">VT162</strain>
    </source>
</reference>
<feature type="compositionally biased region" description="Basic residues" evidence="1">
    <location>
        <begin position="1156"/>
        <end position="1171"/>
    </location>
</feature>
<feature type="compositionally biased region" description="Polar residues" evidence="1">
    <location>
        <begin position="1"/>
        <end position="10"/>
    </location>
</feature>
<name>A0AAD5UTN0_9APHY</name>
<dbReference type="InterPro" id="IPR000219">
    <property type="entry name" value="DH_dom"/>
</dbReference>
<feature type="region of interest" description="Disordered" evidence="1">
    <location>
        <begin position="779"/>
        <end position="801"/>
    </location>
</feature>
<accession>A0AAD5UTN0</accession>
<dbReference type="SUPFAM" id="SSF50729">
    <property type="entry name" value="PH domain-like"/>
    <property type="match status" value="1"/>
</dbReference>
<evidence type="ECO:0000256" key="1">
    <source>
        <dbReference type="SAM" id="MobiDB-lite"/>
    </source>
</evidence>
<feature type="compositionally biased region" description="Polar residues" evidence="1">
    <location>
        <begin position="1355"/>
        <end position="1399"/>
    </location>
</feature>
<feature type="region of interest" description="Disordered" evidence="1">
    <location>
        <begin position="740"/>
        <end position="763"/>
    </location>
</feature>
<organism evidence="3 4">
    <name type="scientific">Meripilus lineatus</name>
    <dbReference type="NCBI Taxonomy" id="2056292"/>
    <lineage>
        <taxon>Eukaryota</taxon>
        <taxon>Fungi</taxon>
        <taxon>Dikarya</taxon>
        <taxon>Basidiomycota</taxon>
        <taxon>Agaricomycotina</taxon>
        <taxon>Agaricomycetes</taxon>
        <taxon>Polyporales</taxon>
        <taxon>Meripilaceae</taxon>
        <taxon>Meripilus</taxon>
    </lineage>
</organism>
<feature type="compositionally biased region" description="Low complexity" evidence="1">
    <location>
        <begin position="379"/>
        <end position="391"/>
    </location>
</feature>
<evidence type="ECO:0000313" key="3">
    <source>
        <dbReference type="EMBL" id="KAJ3477267.1"/>
    </source>
</evidence>
<feature type="region of interest" description="Disordered" evidence="1">
    <location>
        <begin position="1144"/>
        <end position="1476"/>
    </location>
</feature>
<feature type="compositionally biased region" description="Pro residues" evidence="1">
    <location>
        <begin position="1261"/>
        <end position="1272"/>
    </location>
</feature>
<feature type="compositionally biased region" description="Acidic residues" evidence="1">
    <location>
        <begin position="443"/>
        <end position="452"/>
    </location>
</feature>
<gene>
    <name evidence="3" type="ORF">NLI96_g10584</name>
</gene>
<feature type="compositionally biased region" description="Low complexity" evidence="1">
    <location>
        <begin position="557"/>
        <end position="575"/>
    </location>
</feature>
<evidence type="ECO:0000313" key="4">
    <source>
        <dbReference type="Proteomes" id="UP001212997"/>
    </source>
</evidence>
<dbReference type="PANTHER" id="PTHR24216">
    <property type="entry name" value="PAXILLIN-RELATED"/>
    <property type="match status" value="1"/>
</dbReference>
<feature type="region of interest" description="Disordered" evidence="1">
    <location>
        <begin position="439"/>
        <end position="487"/>
    </location>
</feature>
<dbReference type="Gene3D" id="2.30.29.30">
    <property type="entry name" value="Pleckstrin-homology domain (PH domain)/Phosphotyrosine-binding domain (PTB)"/>
    <property type="match status" value="1"/>
</dbReference>
<feature type="region of interest" description="Disordered" evidence="1">
    <location>
        <begin position="557"/>
        <end position="610"/>
    </location>
</feature>
<keyword evidence="4" id="KW-1185">Reference proteome</keyword>
<feature type="compositionally biased region" description="Basic and acidic residues" evidence="1">
    <location>
        <begin position="787"/>
        <end position="801"/>
    </location>
</feature>
<sequence>MEVLSSTSVPLQAPTPLLPHSSRSSLLDRTHTPRKLAQSLDHFPETHSSSSAGVSACNSLPAQLSTLVHGDPSTSLSSVTASATFRAPTRKSNNTASGFLPFVPLTPIMASPRLTPDPGAGSGTVVVAGQVDERLSQYVSKACSEVERENLGDVPVRKMLAGDPEVYLNAGLISSGALSDIANHDVGLVAINPGLGAALVTPSWTSTPPTPPQRPVKSPRDSLDNESAPMRKRSSRNRLNQPRPASVAVFPEVRAVMDPPQLSNGAGWVPRYRHRTPSYAPEHQRFLERKADYYLDEEEGRGELDVDSLYLPTTGNIDHQSLISLLPPASPPLPSPKLRNVPSGDLVLYPSLSRHPPNLRPRGGSPLRTTFTMREEIRTSSSNGTVSHSTSEGFTESQSSDSFKTAFEEFSTSFSVPDIEEGEGEDDDVQRSRGRKLFHLAEDGSDGEEGDRDVDTVDDHDTMEDFHRSSHSDGGTHDHHTSNGSLSWSREDMKRYHVLMELLSTEVGYLMDLQALVTIYLHQLSSLSYPIPTPALSRPSPTSLSIASLSISRSFPSSRSFTQPPSSSSANLAPPTLEFGQVDKDATKEKDNTRNERPQQQHVEPARRPILSEKELGDIRRNAEDLVKLHESFVGSLKRAIEPLGYGPAFIRSPAILSGLSFNGDLPRAVENVDDAVRLVAEAFIQQATSFQLYEVFCPGHNGAADLVRYVQENFSMEWESYEQRCSLLVAQDLELAMAPGKADESSDSGDSPEINRKKRRHSTPALSVPMETLIADLTAVPTKSNPGKDRMRKASDAPHRQDLQYPLLLSQLRRKRAVGGYVEDPVERACQAMKYVCTLVDEASMRQAHLVKSGLILSRIMQSVPSAPISPTSGPQEERPLQLTHEFMSSLGVCLLAGGLDVVHHTSCVPAKYLGAFMYVGGYMVLVKVGKNGRVYEPKYWFSLDAFELIDAEEDDDFPFSFHLWCPGNHLQFAAACQQEKDIWIAAIADATSHAPCWVNEPISSLAGDDKGQAMSEDDHHDRVVPLPTIQSLSEMERNDDDLSPPSPMLSYRKQCKSLAKMDAAALWQDQPLSRRSSTASVKAFFALDPYARTTRPTSQVRSQVDQGLGDVFSENCIAARVQAQRRDEDLFQVRKKTVSMMSRSPSGISIPGVPKRKRHESVVYGHRRKGSADGSIMDILRDGEPHGGPSNRRNTLTKKPKPVKCRVKQPLSLVPIATPVPPLPDRDVASPEPGPESPSPLSQCSSVTSSNAGSILPSPLDPSVPLPIPSPEDQGTLRGTDVMAPPKESYRPKRTHSMVRSFFHSRPASPEPSVSSNGHGSPGAGTSPVDAPVVNPGRPIPWYRMGSLRRRVQSSSDVPSDESNGPSPGQSTDDSHTSSVPPSLVQQRSSPLPASQSESRREFTSSPKRVAFMDNPPTLRRSFLGSVRLGKRPVSPDDTHLQPTPSRKAPGNWWQPWHRSNSLTPLNPIAQPSS</sequence>
<feature type="compositionally biased region" description="Polar residues" evidence="1">
    <location>
        <begin position="1460"/>
        <end position="1476"/>
    </location>
</feature>